<dbReference type="STRING" id="1280947.HY30_12955"/>
<dbReference type="CDD" id="cd05233">
    <property type="entry name" value="SDR_c"/>
    <property type="match status" value="1"/>
</dbReference>
<dbReference type="GO" id="GO:0016616">
    <property type="term" value="F:oxidoreductase activity, acting on the CH-OH group of donors, NAD or NADP as acceptor"/>
    <property type="evidence" value="ECO:0007669"/>
    <property type="project" value="TreeGrafter"/>
</dbReference>
<dbReference type="Proteomes" id="UP000027190">
    <property type="component" value="Unassembled WGS sequence"/>
</dbReference>
<dbReference type="PATRIC" id="fig|1280947.3.peg.921"/>
<dbReference type="AlphaFoldDB" id="A0A062UKR2"/>
<keyword evidence="1" id="KW-0560">Oxidoreductase</keyword>
<reference evidence="3 4" key="1">
    <citation type="journal article" date="2014" name="Antonie Van Leeuwenhoek">
        <title>Hyphomonas beringensis sp. nov. and Hyphomonas chukchiensis sp. nov., isolated from surface seawater of the Bering Sea and Chukchi Sea.</title>
        <authorList>
            <person name="Li C."/>
            <person name="Lai Q."/>
            <person name="Li G."/>
            <person name="Dong C."/>
            <person name="Wang J."/>
            <person name="Liao Y."/>
            <person name="Shao Z."/>
        </authorList>
    </citation>
    <scope>NUCLEOTIDE SEQUENCE [LARGE SCALE GENOMIC DNA]</scope>
    <source>
        <strain evidence="3 4">BH-BN04-4</strain>
    </source>
</reference>
<dbReference type="PRINTS" id="PR00081">
    <property type="entry name" value="GDHRDH"/>
</dbReference>
<sequence>MEMKDLAGKTAFVTGAASGIGLGIATALAQAGVKVMMCDIEKDALDIAISNLKQTNADVAGVIADVSLKDQLQAAADETIKRFGKVHILVNNAGVGGAGGYGQWNDAAWDWTIGVNLMSVIWGIEIFGPLIESHGEGGQIVSTASMAGLVAAVAPAYNVTKYGVVALSEGLRPELALRGIGVSVLCPGFIRTKIMESGRNLPGRYSDKIDMEAAAVQANKSEFAQMAADLINKGIDPLYVGELVREGIEEDWPYIFTDTMFESGVDERFASIKAGFDKIRDRTPRH</sequence>
<evidence type="ECO:0000313" key="4">
    <source>
        <dbReference type="Proteomes" id="UP000027190"/>
    </source>
</evidence>
<gene>
    <name evidence="3" type="ORF">HY30_12955</name>
</gene>
<dbReference type="EMBL" id="AWFG01000011">
    <property type="protein sequence ID" value="KCZ60144.1"/>
    <property type="molecule type" value="Genomic_DNA"/>
</dbReference>
<comment type="similarity">
    <text evidence="2">Belongs to the short-chain dehydrogenases/reductases (SDR) family.</text>
</comment>
<organism evidence="3 4">
    <name type="scientific">Hyphomonas chukchiensis</name>
    <dbReference type="NCBI Taxonomy" id="1280947"/>
    <lineage>
        <taxon>Bacteria</taxon>
        <taxon>Pseudomonadati</taxon>
        <taxon>Pseudomonadota</taxon>
        <taxon>Alphaproteobacteria</taxon>
        <taxon>Hyphomonadales</taxon>
        <taxon>Hyphomonadaceae</taxon>
        <taxon>Hyphomonas</taxon>
    </lineage>
</organism>
<evidence type="ECO:0000313" key="3">
    <source>
        <dbReference type="EMBL" id="KCZ60144.1"/>
    </source>
</evidence>
<dbReference type="InterPro" id="IPR002347">
    <property type="entry name" value="SDR_fam"/>
</dbReference>
<dbReference type="PANTHER" id="PTHR44229:SF4">
    <property type="entry name" value="15-HYDROXYPROSTAGLANDIN DEHYDROGENASE [NAD(+)]"/>
    <property type="match status" value="1"/>
</dbReference>
<dbReference type="PRINTS" id="PR00080">
    <property type="entry name" value="SDRFAMILY"/>
</dbReference>
<accession>A0A062UKR2</accession>
<dbReference type="SUPFAM" id="SSF51735">
    <property type="entry name" value="NAD(P)-binding Rossmann-fold domains"/>
    <property type="match status" value="1"/>
</dbReference>
<dbReference type="PROSITE" id="PS00061">
    <property type="entry name" value="ADH_SHORT"/>
    <property type="match status" value="1"/>
</dbReference>
<dbReference type="Gene3D" id="3.40.50.720">
    <property type="entry name" value="NAD(P)-binding Rossmann-like Domain"/>
    <property type="match status" value="1"/>
</dbReference>
<keyword evidence="4" id="KW-1185">Reference proteome</keyword>
<protein>
    <recommendedName>
        <fullName evidence="5">Short-chain dehydrogenase</fullName>
    </recommendedName>
</protein>
<dbReference type="InterPro" id="IPR036291">
    <property type="entry name" value="NAD(P)-bd_dom_sf"/>
</dbReference>
<dbReference type="PANTHER" id="PTHR44229">
    <property type="entry name" value="15-HYDROXYPROSTAGLANDIN DEHYDROGENASE [NAD(+)]"/>
    <property type="match status" value="1"/>
</dbReference>
<evidence type="ECO:0000256" key="2">
    <source>
        <dbReference type="RuleBase" id="RU000363"/>
    </source>
</evidence>
<proteinExistence type="inferred from homology"/>
<dbReference type="Pfam" id="PF00106">
    <property type="entry name" value="adh_short"/>
    <property type="match status" value="1"/>
</dbReference>
<dbReference type="GO" id="GO:0005737">
    <property type="term" value="C:cytoplasm"/>
    <property type="evidence" value="ECO:0007669"/>
    <property type="project" value="TreeGrafter"/>
</dbReference>
<name>A0A062UKR2_9PROT</name>
<dbReference type="eggNOG" id="COG4221">
    <property type="taxonomic scope" value="Bacteria"/>
</dbReference>
<evidence type="ECO:0000256" key="1">
    <source>
        <dbReference type="ARBA" id="ARBA00023002"/>
    </source>
</evidence>
<evidence type="ECO:0008006" key="5">
    <source>
        <dbReference type="Google" id="ProtNLM"/>
    </source>
</evidence>
<comment type="caution">
    <text evidence="3">The sequence shown here is derived from an EMBL/GenBank/DDBJ whole genome shotgun (WGS) entry which is preliminary data.</text>
</comment>
<dbReference type="InterPro" id="IPR020904">
    <property type="entry name" value="Sc_DH/Rdtase_CS"/>
</dbReference>